<evidence type="ECO:0000256" key="5">
    <source>
        <dbReference type="SAM" id="SignalP"/>
    </source>
</evidence>
<keyword evidence="4" id="KW-0378">Hydrolase</keyword>
<dbReference type="CDD" id="cd12215">
    <property type="entry name" value="ChiC_BD"/>
    <property type="match status" value="2"/>
</dbReference>
<dbReference type="GO" id="GO:0004553">
    <property type="term" value="F:hydrolase activity, hydrolyzing O-glycosyl compounds"/>
    <property type="evidence" value="ECO:0007669"/>
    <property type="project" value="InterPro"/>
</dbReference>
<dbReference type="PANTHER" id="PTHR34823">
    <property type="entry name" value="GLCNAC-BINDING PROTEIN A"/>
    <property type="match status" value="1"/>
</dbReference>
<keyword evidence="3 5" id="KW-0732">Signal</keyword>
<dbReference type="Gene3D" id="3.30.70.2150">
    <property type="match status" value="1"/>
</dbReference>
<dbReference type="EMBL" id="CP045699">
    <property type="protein sequence ID" value="QGA64345.1"/>
    <property type="molecule type" value="Genomic_DNA"/>
</dbReference>
<evidence type="ECO:0000256" key="3">
    <source>
        <dbReference type="ARBA" id="ARBA00022729"/>
    </source>
</evidence>
<dbReference type="SMART" id="SM00495">
    <property type="entry name" value="ChtBD3"/>
    <property type="match status" value="2"/>
</dbReference>
<dbReference type="AlphaFoldDB" id="A0A5Q0TEJ7"/>
<name>A0A5Q0TEJ7_9VIBR</name>
<dbReference type="Pfam" id="PF18416">
    <property type="entry name" value="GbpA_2"/>
    <property type="match status" value="1"/>
</dbReference>
<feature type="signal peptide" evidence="5">
    <location>
        <begin position="1"/>
        <end position="26"/>
    </location>
</feature>
<evidence type="ECO:0000313" key="8">
    <source>
        <dbReference type="Proteomes" id="UP000348942"/>
    </source>
</evidence>
<dbReference type="InterPro" id="IPR041029">
    <property type="entry name" value="GbpA_2"/>
</dbReference>
<feature type="domain" description="Chitin-binding type-3" evidence="6">
    <location>
        <begin position="444"/>
        <end position="486"/>
    </location>
</feature>
<keyword evidence="2" id="KW-0147">Chitin-binding</keyword>
<dbReference type="Pfam" id="PF02839">
    <property type="entry name" value="CBM_5_12"/>
    <property type="match status" value="2"/>
</dbReference>
<dbReference type="Proteomes" id="UP000348942">
    <property type="component" value="Chromosome 1"/>
</dbReference>
<dbReference type="InterPro" id="IPR003610">
    <property type="entry name" value="CBM5/12"/>
</dbReference>
<keyword evidence="1" id="KW-0964">Secreted</keyword>
<reference evidence="7 8" key="1">
    <citation type="submission" date="2019-10" db="EMBL/GenBank/DDBJ databases">
        <title>Vibrio sp. nov., isolated from Coralline algae surface.</title>
        <authorList>
            <person name="Geng Y."/>
            <person name="Zhang X."/>
        </authorList>
    </citation>
    <scope>NUCLEOTIDE SEQUENCE [LARGE SCALE GENOMIC DNA]</scope>
    <source>
        <strain evidence="7 8">SM1977</strain>
    </source>
</reference>
<organism evidence="7 8">
    <name type="scientific">Vibrio algicola</name>
    <dbReference type="NCBI Taxonomy" id="2662262"/>
    <lineage>
        <taxon>Bacteria</taxon>
        <taxon>Pseudomonadati</taxon>
        <taxon>Pseudomonadota</taxon>
        <taxon>Gammaproteobacteria</taxon>
        <taxon>Vibrionales</taxon>
        <taxon>Vibrionaceae</taxon>
        <taxon>Vibrio</taxon>
    </lineage>
</organism>
<evidence type="ECO:0000259" key="6">
    <source>
        <dbReference type="SMART" id="SM00495"/>
    </source>
</evidence>
<feature type="domain" description="Chitin-binding type-3" evidence="6">
    <location>
        <begin position="491"/>
        <end position="533"/>
    </location>
</feature>
<evidence type="ECO:0000256" key="4">
    <source>
        <dbReference type="ARBA" id="ARBA00022801"/>
    </source>
</evidence>
<sequence>MKTTPLSISALLGVIGLSALSSNVQAHGYMDYPPARQQICDIDGGYWDSSDGHTIPNTACRAAFIESSWTPFVQKPEFATLVSNYNNQTAVETAITDGNLCSAGDKAKHGIDLPSPDWQKTKVDLTNNGKITLQYRANTPHNPSFWKIYLSKPSYDSATMPLAWTDLELIADFGNLPIVTLNGLKYYQMEVTLPSDRSGDAVLYSRWQRQDPAGEGFYNCSDISFSGNDKGDGGNDNPLDKWITSGNYLASTVDASVGDSVWFRVFDENGNETVFEKFTVTNDDEHVWGQDLANVINQKYAQQVQIGLKNNSTTTIEYQINDLYSNLVYLTHSNHTQRLEVKTGNNAPVISAPTQLSVESGKSIIFDVSVSDADNDPLMFSVDKGTILSQTATSVTINYQAAVTDVDSSDSLTVSVGDPASTTTAVVTIAISAEKNDDGGNSGETTWNADTIYNTGDTVLFAGITYTAKWWIKGETPNTSAAWEAQRNANDTQWQSNLVYTSDDVVSYNGSNYKAQWWTKGNQPDQGGPWKKQ</sequence>
<dbReference type="InterPro" id="IPR014756">
    <property type="entry name" value="Ig_E-set"/>
</dbReference>
<feature type="chain" id="PRO_5024408946" evidence="5">
    <location>
        <begin position="27"/>
        <end position="533"/>
    </location>
</feature>
<dbReference type="CDD" id="cd21177">
    <property type="entry name" value="LPMO_AA10"/>
    <property type="match status" value="1"/>
</dbReference>
<dbReference type="RefSeq" id="WP_153446229.1">
    <property type="nucleotide sequence ID" value="NZ_CP045699.1"/>
</dbReference>
<gene>
    <name evidence="7" type="ORF">GFB47_02260</name>
</gene>
<accession>A0A5Q0TEJ7</accession>
<dbReference type="InterPro" id="IPR004302">
    <property type="entry name" value="Cellulose/chitin-bd_N"/>
</dbReference>
<dbReference type="InterPro" id="IPR051024">
    <property type="entry name" value="GlcNAc_Chitin_IntDeg"/>
</dbReference>
<dbReference type="PANTHER" id="PTHR34823:SF1">
    <property type="entry name" value="CHITIN-BINDING TYPE-4 DOMAIN-CONTAINING PROTEIN"/>
    <property type="match status" value="1"/>
</dbReference>
<dbReference type="GO" id="GO:0008061">
    <property type="term" value="F:chitin binding"/>
    <property type="evidence" value="ECO:0007669"/>
    <property type="project" value="UniProtKB-KW"/>
</dbReference>
<evidence type="ECO:0000256" key="1">
    <source>
        <dbReference type="ARBA" id="ARBA00022525"/>
    </source>
</evidence>
<dbReference type="Gene3D" id="2.70.50.50">
    <property type="entry name" value="chitin-binding protein cbp21"/>
    <property type="match status" value="1"/>
</dbReference>
<dbReference type="SUPFAM" id="SSF51055">
    <property type="entry name" value="Carbohydrate binding domain"/>
    <property type="match status" value="2"/>
</dbReference>
<evidence type="ECO:0000313" key="7">
    <source>
        <dbReference type="EMBL" id="QGA64345.1"/>
    </source>
</evidence>
<dbReference type="GO" id="GO:0005975">
    <property type="term" value="P:carbohydrate metabolic process"/>
    <property type="evidence" value="ECO:0007669"/>
    <property type="project" value="InterPro"/>
</dbReference>
<dbReference type="Pfam" id="PF03067">
    <property type="entry name" value="LPMO_10"/>
    <property type="match status" value="1"/>
</dbReference>
<evidence type="ECO:0000256" key="2">
    <source>
        <dbReference type="ARBA" id="ARBA00022669"/>
    </source>
</evidence>
<proteinExistence type="predicted"/>
<dbReference type="InterPro" id="IPR036573">
    <property type="entry name" value="CBM_sf_5/12"/>
</dbReference>
<dbReference type="SUPFAM" id="SSF81296">
    <property type="entry name" value="E set domains"/>
    <property type="match status" value="1"/>
</dbReference>
<dbReference type="Gene3D" id="2.10.10.20">
    <property type="entry name" value="Carbohydrate-binding module superfamily 5/12"/>
    <property type="match status" value="2"/>
</dbReference>
<protein>
    <submittedName>
        <fullName evidence="7">Spindolin</fullName>
    </submittedName>
</protein>
<dbReference type="GO" id="GO:0030246">
    <property type="term" value="F:carbohydrate binding"/>
    <property type="evidence" value="ECO:0007669"/>
    <property type="project" value="InterPro"/>
</dbReference>
<keyword evidence="8" id="KW-1185">Reference proteome</keyword>
<dbReference type="GO" id="GO:0005576">
    <property type="term" value="C:extracellular region"/>
    <property type="evidence" value="ECO:0007669"/>
    <property type="project" value="InterPro"/>
</dbReference>